<comment type="caution">
    <text evidence="1">The sequence shown here is derived from an EMBL/GenBank/DDBJ whole genome shotgun (WGS) entry which is preliminary data.</text>
</comment>
<protein>
    <submittedName>
        <fullName evidence="1">Uncharacterized protein</fullName>
    </submittedName>
</protein>
<reference evidence="1" key="1">
    <citation type="journal article" date="2019" name="bioRxiv">
        <title>The Genome of the Zebra Mussel, Dreissena polymorpha: A Resource for Invasive Species Research.</title>
        <authorList>
            <person name="McCartney M.A."/>
            <person name="Auch B."/>
            <person name="Kono T."/>
            <person name="Mallez S."/>
            <person name="Zhang Y."/>
            <person name="Obille A."/>
            <person name="Becker A."/>
            <person name="Abrahante J.E."/>
            <person name="Garbe J."/>
            <person name="Badalamenti J.P."/>
            <person name="Herman A."/>
            <person name="Mangelson H."/>
            <person name="Liachko I."/>
            <person name="Sullivan S."/>
            <person name="Sone E.D."/>
            <person name="Koren S."/>
            <person name="Silverstein K.A.T."/>
            <person name="Beckman K.B."/>
            <person name="Gohl D.M."/>
        </authorList>
    </citation>
    <scope>NUCLEOTIDE SEQUENCE</scope>
    <source>
        <strain evidence="1">Duluth1</strain>
        <tissue evidence="1">Whole animal</tissue>
    </source>
</reference>
<name>A0A9D4D656_DREPO</name>
<dbReference type="Proteomes" id="UP000828390">
    <property type="component" value="Unassembled WGS sequence"/>
</dbReference>
<keyword evidence="2" id="KW-1185">Reference proteome</keyword>
<organism evidence="1 2">
    <name type="scientific">Dreissena polymorpha</name>
    <name type="common">Zebra mussel</name>
    <name type="synonym">Mytilus polymorpha</name>
    <dbReference type="NCBI Taxonomy" id="45954"/>
    <lineage>
        <taxon>Eukaryota</taxon>
        <taxon>Metazoa</taxon>
        <taxon>Spiralia</taxon>
        <taxon>Lophotrochozoa</taxon>
        <taxon>Mollusca</taxon>
        <taxon>Bivalvia</taxon>
        <taxon>Autobranchia</taxon>
        <taxon>Heteroconchia</taxon>
        <taxon>Euheterodonta</taxon>
        <taxon>Imparidentia</taxon>
        <taxon>Neoheterodontei</taxon>
        <taxon>Myida</taxon>
        <taxon>Dreissenoidea</taxon>
        <taxon>Dreissenidae</taxon>
        <taxon>Dreissena</taxon>
    </lineage>
</organism>
<reference evidence="1" key="2">
    <citation type="submission" date="2020-11" db="EMBL/GenBank/DDBJ databases">
        <authorList>
            <person name="McCartney M.A."/>
            <person name="Auch B."/>
            <person name="Kono T."/>
            <person name="Mallez S."/>
            <person name="Becker A."/>
            <person name="Gohl D.M."/>
            <person name="Silverstein K.A.T."/>
            <person name="Koren S."/>
            <person name="Bechman K.B."/>
            <person name="Herman A."/>
            <person name="Abrahante J.E."/>
            <person name="Garbe J."/>
        </authorList>
    </citation>
    <scope>NUCLEOTIDE SEQUENCE</scope>
    <source>
        <strain evidence="1">Duluth1</strain>
        <tissue evidence="1">Whole animal</tissue>
    </source>
</reference>
<evidence type="ECO:0000313" key="1">
    <source>
        <dbReference type="EMBL" id="KAH3738606.1"/>
    </source>
</evidence>
<sequence length="76" mass="9347">MNEQDGLSQRRPTRKLFWYSNTRIKEVKSPRPMQVRVLDKFMLYYICRSAQDERGRRNRDRWRLRGCVLVPSMTLR</sequence>
<accession>A0A9D4D656</accession>
<dbReference type="AlphaFoldDB" id="A0A9D4D656"/>
<proteinExistence type="predicted"/>
<dbReference type="EMBL" id="JAIWYP010000011">
    <property type="protein sequence ID" value="KAH3738606.1"/>
    <property type="molecule type" value="Genomic_DNA"/>
</dbReference>
<gene>
    <name evidence="1" type="ORF">DPMN_045244</name>
</gene>
<evidence type="ECO:0000313" key="2">
    <source>
        <dbReference type="Proteomes" id="UP000828390"/>
    </source>
</evidence>